<proteinExistence type="inferred from homology"/>
<evidence type="ECO:0000256" key="3">
    <source>
        <dbReference type="ARBA" id="ARBA00022475"/>
    </source>
</evidence>
<keyword evidence="5 7" id="KW-1133">Transmembrane helix</keyword>
<dbReference type="GO" id="GO:0055085">
    <property type="term" value="P:transmembrane transport"/>
    <property type="evidence" value="ECO:0007669"/>
    <property type="project" value="InterPro"/>
</dbReference>
<evidence type="ECO:0000259" key="8">
    <source>
        <dbReference type="PROSITE" id="PS50928"/>
    </source>
</evidence>
<dbReference type="AlphaFoldDB" id="A0AAP3UY54"/>
<keyword evidence="2 7" id="KW-0813">Transport</keyword>
<comment type="similarity">
    <text evidence="7">Belongs to the binding-protein-dependent transport system permease family.</text>
</comment>
<dbReference type="PROSITE" id="PS50928">
    <property type="entry name" value="ABC_TM1"/>
    <property type="match status" value="1"/>
</dbReference>
<dbReference type="Gene3D" id="1.10.3720.10">
    <property type="entry name" value="MetI-like"/>
    <property type="match status" value="1"/>
</dbReference>
<dbReference type="InterPro" id="IPR000515">
    <property type="entry name" value="MetI-like"/>
</dbReference>
<feature type="transmembrane region" description="Helical" evidence="7">
    <location>
        <begin position="287"/>
        <end position="310"/>
    </location>
</feature>
<evidence type="ECO:0000313" key="9">
    <source>
        <dbReference type="EMBL" id="MDF1584801.1"/>
    </source>
</evidence>
<dbReference type="Pfam" id="PF00528">
    <property type="entry name" value="BPD_transp_1"/>
    <property type="match status" value="1"/>
</dbReference>
<evidence type="ECO:0000256" key="6">
    <source>
        <dbReference type="ARBA" id="ARBA00023136"/>
    </source>
</evidence>
<evidence type="ECO:0000256" key="1">
    <source>
        <dbReference type="ARBA" id="ARBA00004651"/>
    </source>
</evidence>
<reference evidence="9 10" key="1">
    <citation type="submission" date="2023-03" db="EMBL/GenBank/DDBJ databases">
        <title>YIM 152171 draft genome.</title>
        <authorList>
            <person name="Yang Z."/>
        </authorList>
    </citation>
    <scope>NUCLEOTIDE SEQUENCE [LARGE SCALE GENOMIC DNA]</scope>
    <source>
        <strain evidence="9 10">YIM 152171</strain>
    </source>
</reference>
<keyword evidence="6 7" id="KW-0472">Membrane</keyword>
<evidence type="ECO:0000256" key="5">
    <source>
        <dbReference type="ARBA" id="ARBA00022989"/>
    </source>
</evidence>
<feature type="domain" description="ABC transmembrane type-1" evidence="8">
    <location>
        <begin position="93"/>
        <end position="310"/>
    </location>
</feature>
<name>A0AAP3UY54_9PROT</name>
<dbReference type="PANTHER" id="PTHR43163:SF2">
    <property type="entry name" value="ABC TRANSPORTER PERMEASE PROTEIN"/>
    <property type="match status" value="1"/>
</dbReference>
<accession>A0AAP3UY54</accession>
<feature type="transmembrane region" description="Helical" evidence="7">
    <location>
        <begin position="132"/>
        <end position="160"/>
    </location>
</feature>
<organism evidence="9 10">
    <name type="scientific">Marinimicrococcus flavescens</name>
    <dbReference type="NCBI Taxonomy" id="3031815"/>
    <lineage>
        <taxon>Bacteria</taxon>
        <taxon>Pseudomonadati</taxon>
        <taxon>Pseudomonadota</taxon>
        <taxon>Alphaproteobacteria</taxon>
        <taxon>Geminicoccales</taxon>
        <taxon>Geminicoccaceae</taxon>
        <taxon>Marinimicrococcus</taxon>
    </lineage>
</organism>
<feature type="transmembrane region" description="Helical" evidence="7">
    <location>
        <begin position="99"/>
        <end position="120"/>
    </location>
</feature>
<gene>
    <name evidence="9" type="ORF">PZ740_00200</name>
</gene>
<evidence type="ECO:0000256" key="7">
    <source>
        <dbReference type="RuleBase" id="RU363032"/>
    </source>
</evidence>
<keyword evidence="4 7" id="KW-0812">Transmembrane</keyword>
<dbReference type="Proteomes" id="UP001301140">
    <property type="component" value="Unassembled WGS sequence"/>
</dbReference>
<dbReference type="InterPro" id="IPR035906">
    <property type="entry name" value="MetI-like_sf"/>
</dbReference>
<protein>
    <submittedName>
        <fullName evidence="9">ABC transporter permease</fullName>
    </submittedName>
</protein>
<evidence type="ECO:0000256" key="2">
    <source>
        <dbReference type="ARBA" id="ARBA00022448"/>
    </source>
</evidence>
<keyword evidence="3" id="KW-1003">Cell membrane</keyword>
<dbReference type="EMBL" id="JARGEQ010000001">
    <property type="protein sequence ID" value="MDF1584801.1"/>
    <property type="molecule type" value="Genomic_DNA"/>
</dbReference>
<feature type="transmembrane region" description="Helical" evidence="7">
    <location>
        <begin position="241"/>
        <end position="267"/>
    </location>
</feature>
<dbReference type="SUPFAM" id="SSF161098">
    <property type="entry name" value="MetI-like"/>
    <property type="match status" value="1"/>
</dbReference>
<comment type="subcellular location">
    <subcellularLocation>
        <location evidence="1 7">Cell membrane</location>
        <topology evidence="1 7">Multi-pass membrane protein</topology>
    </subcellularLocation>
</comment>
<dbReference type="Pfam" id="PF19300">
    <property type="entry name" value="BPD_transp_1_N"/>
    <property type="match status" value="1"/>
</dbReference>
<dbReference type="CDD" id="cd06261">
    <property type="entry name" value="TM_PBP2"/>
    <property type="match status" value="1"/>
</dbReference>
<keyword evidence="10" id="KW-1185">Reference proteome</keyword>
<dbReference type="RefSeq" id="WP_327787206.1">
    <property type="nucleotide sequence ID" value="NZ_JARGEQ010000001.1"/>
</dbReference>
<feature type="transmembrane region" description="Helical" evidence="7">
    <location>
        <begin position="187"/>
        <end position="206"/>
    </location>
</feature>
<sequence>MIFLLRRLAQGALVMLVVALVAFLMFRFMGDPVRGMLREDATLQEQQELRDRLGLDRPLVVQFAKFVGGALQGEFGVSWRNQQPVMELILDRLPATIELVVVAMIIALLLGVPLGVWSALNRHRPQASLLQTVSLIGISTPTFVTGILLILVFAVILGWLPSFGRGETVEIGFWRTGYLTASGWKALILPACTLALYQLALFMRLVRAEMLDVMRQDFVRFARARGLPTRLVRFRHALRNALMPLVTIAGMQVGSLIAFAIVTETVFQWPGMGFLFLQAVQFVDIPVMAAYLVFIGFIFVVLNIAVDVLYTLIDPRLRTGGAGAGR</sequence>
<evidence type="ECO:0000256" key="4">
    <source>
        <dbReference type="ARBA" id="ARBA00022692"/>
    </source>
</evidence>
<feature type="transmembrane region" description="Helical" evidence="7">
    <location>
        <begin position="12"/>
        <end position="30"/>
    </location>
</feature>
<comment type="caution">
    <text evidence="9">The sequence shown here is derived from an EMBL/GenBank/DDBJ whole genome shotgun (WGS) entry which is preliminary data.</text>
</comment>
<dbReference type="InterPro" id="IPR045621">
    <property type="entry name" value="BPD_transp_1_N"/>
</dbReference>
<evidence type="ECO:0000313" key="10">
    <source>
        <dbReference type="Proteomes" id="UP001301140"/>
    </source>
</evidence>
<dbReference type="PANTHER" id="PTHR43163">
    <property type="entry name" value="DIPEPTIDE TRANSPORT SYSTEM PERMEASE PROTEIN DPPB-RELATED"/>
    <property type="match status" value="1"/>
</dbReference>
<dbReference type="GO" id="GO:0005886">
    <property type="term" value="C:plasma membrane"/>
    <property type="evidence" value="ECO:0007669"/>
    <property type="project" value="UniProtKB-SubCell"/>
</dbReference>